<evidence type="ECO:0000313" key="2">
    <source>
        <dbReference type="EMBL" id="QMU28533.1"/>
    </source>
</evidence>
<protein>
    <submittedName>
        <fullName evidence="2">PorT family protein</fullName>
    </submittedName>
</protein>
<dbReference type="KEGG" id="add:HUW48_11005"/>
<name>A0A7L7L6X7_9BACT</name>
<keyword evidence="1" id="KW-0732">Signal</keyword>
<sequence length="426" mass="49266">MFKKFTHFTWVSLLVLVLSNTAYAQKNYVKGYIILPSQDTLSGLIDDQNWERNPDFIYFKKNIESEKQRFGISQIMGFGAETGNSYRRSVVQVDATPTRVEELLLIAKPKIRTDTVFLQELVKGNVNLYHLSDANHKTHFFIQIKNNAIKELIQRNYLVTKNRQQFLGTYNQYKDQLQYTYLTECASLVPLIKNTTYTKFALTTLIEKYNTCLNPVSEAEFKTALDKHELKFNIVAGANSTRYTFKGERNKYLTDTKFDWQSNPMVGLAFQVLLPQNRQKWSIYNEVTWKKNYTKSKYRLKDGFTDESGTVTIKADYIGLSSLVRYSWMNPNYQPFLNAGITFNRLLNLDTRVQTVAKHSTYNEVKDAPLITDPRNFEVGVVAGAGIKVKKVTAELRLEKGSGFLIYQKLSVDKNMLLFLLSYQIK</sequence>
<reference evidence="2 3" key="1">
    <citation type="submission" date="2020-08" db="EMBL/GenBank/DDBJ databases">
        <title>Adhaeribacter dokdonensis sp. nov., isolated from the rhizosphere of Elymus tsukushiensis, a plant native to the Dokdo Islands, Republic of Korea.</title>
        <authorList>
            <person name="Ghim S.Y."/>
        </authorList>
    </citation>
    <scope>NUCLEOTIDE SEQUENCE [LARGE SCALE GENOMIC DNA]</scope>
    <source>
        <strain evidence="2 3">KUDC8001</strain>
    </source>
</reference>
<organism evidence="2 3">
    <name type="scientific">Adhaeribacter radiodurans</name>
    <dbReference type="NCBI Taxonomy" id="2745197"/>
    <lineage>
        <taxon>Bacteria</taxon>
        <taxon>Pseudomonadati</taxon>
        <taxon>Bacteroidota</taxon>
        <taxon>Cytophagia</taxon>
        <taxon>Cytophagales</taxon>
        <taxon>Hymenobacteraceae</taxon>
        <taxon>Adhaeribacter</taxon>
    </lineage>
</organism>
<dbReference type="EMBL" id="CP055153">
    <property type="protein sequence ID" value="QMU28533.1"/>
    <property type="molecule type" value="Genomic_DNA"/>
</dbReference>
<evidence type="ECO:0000256" key="1">
    <source>
        <dbReference type="SAM" id="SignalP"/>
    </source>
</evidence>
<evidence type="ECO:0000313" key="3">
    <source>
        <dbReference type="Proteomes" id="UP000514509"/>
    </source>
</evidence>
<dbReference type="RefSeq" id="WP_182415716.1">
    <property type="nucleotide sequence ID" value="NZ_CP055153.1"/>
</dbReference>
<keyword evidence="3" id="KW-1185">Reference proteome</keyword>
<feature type="signal peptide" evidence="1">
    <location>
        <begin position="1"/>
        <end position="24"/>
    </location>
</feature>
<proteinExistence type="predicted"/>
<gene>
    <name evidence="2" type="ORF">HUW48_11005</name>
</gene>
<dbReference type="Proteomes" id="UP000514509">
    <property type="component" value="Chromosome"/>
</dbReference>
<dbReference type="AlphaFoldDB" id="A0A7L7L6X7"/>
<feature type="chain" id="PRO_5029883475" evidence="1">
    <location>
        <begin position="25"/>
        <end position="426"/>
    </location>
</feature>
<accession>A0A7L7L6X7</accession>